<evidence type="ECO:0000313" key="3">
    <source>
        <dbReference type="Proteomes" id="UP000076276"/>
    </source>
</evidence>
<keyword evidence="3" id="KW-1185">Reference proteome</keyword>
<reference evidence="2 3" key="1">
    <citation type="submission" date="2016-03" db="EMBL/GenBank/DDBJ databases">
        <title>Acinetobacter genomospecies 28 strain ANC 4149.</title>
        <authorList>
            <person name="Radolfova-Krizova L."/>
            <person name="Nemec A."/>
        </authorList>
    </citation>
    <scope>NUCLEOTIDE SEQUENCE [LARGE SCALE GENOMIC DNA]</scope>
    <source>
        <strain evidence="2 3">ANC 4149</strain>
    </source>
</reference>
<proteinExistence type="predicted"/>
<dbReference type="GO" id="GO:0005886">
    <property type="term" value="C:plasma membrane"/>
    <property type="evidence" value="ECO:0007669"/>
    <property type="project" value="TreeGrafter"/>
</dbReference>
<feature type="transmembrane region" description="Helical" evidence="1">
    <location>
        <begin position="710"/>
        <end position="728"/>
    </location>
</feature>
<dbReference type="PANTHER" id="PTHR33406">
    <property type="entry name" value="MEMBRANE PROTEIN MJ1562-RELATED"/>
    <property type="match status" value="1"/>
</dbReference>
<dbReference type="GO" id="GO:0016746">
    <property type="term" value="F:acyltransferase activity"/>
    <property type="evidence" value="ECO:0007669"/>
    <property type="project" value="UniProtKB-KW"/>
</dbReference>
<dbReference type="Gene3D" id="1.20.1640.10">
    <property type="entry name" value="Multidrug efflux transporter AcrB transmembrane domain"/>
    <property type="match status" value="2"/>
</dbReference>
<feature type="transmembrane region" description="Helical" evidence="1">
    <location>
        <begin position="734"/>
        <end position="756"/>
    </location>
</feature>
<feature type="transmembrane region" description="Helical" evidence="1">
    <location>
        <begin position="255"/>
        <end position="274"/>
    </location>
</feature>
<keyword evidence="1" id="KW-0812">Transmembrane</keyword>
<keyword evidence="1" id="KW-1133">Transmembrane helix</keyword>
<keyword evidence="2" id="KW-0012">Acyltransferase</keyword>
<protein>
    <submittedName>
        <fullName evidence="2">Acyl-sn-glycerol-3-phosphate acyltransferase</fullName>
    </submittedName>
</protein>
<dbReference type="Proteomes" id="UP000076276">
    <property type="component" value="Unassembled WGS sequence"/>
</dbReference>
<dbReference type="AlphaFoldDB" id="A0A151Y0M9"/>
<feature type="transmembrane region" description="Helical" evidence="1">
    <location>
        <begin position="308"/>
        <end position="329"/>
    </location>
</feature>
<accession>A0A151Y0M9</accession>
<dbReference type="PANTHER" id="PTHR33406:SF13">
    <property type="entry name" value="MEMBRANE PROTEIN YDFJ"/>
    <property type="match status" value="1"/>
</dbReference>
<dbReference type="STRING" id="1806892.AZH43_13930"/>
<feature type="transmembrane region" description="Helical" evidence="1">
    <location>
        <begin position="375"/>
        <end position="394"/>
    </location>
</feature>
<dbReference type="InterPro" id="IPR050545">
    <property type="entry name" value="Mycobact_MmpL"/>
</dbReference>
<gene>
    <name evidence="2" type="ORF">AZH43_13930</name>
</gene>
<dbReference type="SUPFAM" id="SSF82866">
    <property type="entry name" value="Multidrug efflux transporter AcrB transmembrane domain"/>
    <property type="match status" value="2"/>
</dbReference>
<keyword evidence="1" id="KW-0472">Membrane</keyword>
<dbReference type="OrthoDB" id="9780358at2"/>
<organism evidence="2 3">
    <name type="scientific">Acinetobacter pragensis</name>
    <dbReference type="NCBI Taxonomy" id="1806892"/>
    <lineage>
        <taxon>Bacteria</taxon>
        <taxon>Pseudomonadati</taxon>
        <taxon>Pseudomonadota</taxon>
        <taxon>Gammaproteobacteria</taxon>
        <taxon>Moraxellales</taxon>
        <taxon>Moraxellaceae</taxon>
        <taxon>Acinetobacter</taxon>
    </lineage>
</organism>
<dbReference type="EMBL" id="LUAW01000024">
    <property type="protein sequence ID" value="KYQ71587.1"/>
    <property type="molecule type" value="Genomic_DNA"/>
</dbReference>
<keyword evidence="2" id="KW-0808">Transferase</keyword>
<name>A0A151Y0M9_9GAMM</name>
<sequence>MRFSNWQNKFTAIWLAFLCIIAVVLGAAWLHKDIHIQTNIFALLPEAHQNADLERAQQYVSDQLNDKVFVVLDAKNDQQLARATAALKIQADQSDLFQPVQPQLDYDKFSQALYQHKAGLLAENDRTLLAQQDYAALSEQSLLQLMSPGMPVTADLLQQDPLLLFPRYAMGLSALQGSSDINLEQGFATIRDDQGISRLMVLQLKSSPYNIEYQEQTAAFIQQMNQQFSQLQVKPHWTGTLLFAQFGTNSAKEEISTIGVGSTLGILLLVWFGFRSVRPMLTEMVAVGTGSLVAFAVTYWIFGEIHLMTLVFGASLIGVCVDFSFYFMAMQSQHRHLDGFAVLKPLLPSLFVGLMTTLLAYVVLSFTPFPGFRQIAVFSMVGLSAAWITSILLLPRLPALNAEPAIRTLSFIGKARHYVQARKPLRYAMMTAILLVTGSSLLFLKSNDDIRNLQSMDQSLKQEDQYVRSRFMQQQGSDYFVVRGQTPAELQRNEQQLLTQLSVLQQNGKLDGVQALGQWLPPVQQQKQDIAMLQAIPQTALTEYANALQLHPADVLRWQASLKDQPVLTDALFKHHPLSFLQMSPTERLVMLQNVHDVNAVQQLSHANAQLLRPVNQLSELFKQHREHAQRLLIIALVILAIGLGLMYGKKSIFPLVLPVSMALMTAFAIQVWLGVEINLFSIMGTFLIIGIGVDYAIFYRHGHDHPQVVGMALFLCMMSTFFGFGLLSFSHTYAIHSFGLTVLLGVIFSFIYATLFTSSDAKHAVVQQYQPKR</sequence>
<dbReference type="RefSeq" id="WP_067669803.1">
    <property type="nucleotide sequence ID" value="NZ_CBCSIK010000012.1"/>
</dbReference>
<evidence type="ECO:0000256" key="1">
    <source>
        <dbReference type="SAM" id="Phobius"/>
    </source>
</evidence>
<feature type="transmembrane region" description="Helical" evidence="1">
    <location>
        <begin position="680"/>
        <end position="698"/>
    </location>
</feature>
<feature type="transmembrane region" description="Helical" evidence="1">
    <location>
        <begin position="424"/>
        <end position="444"/>
    </location>
</feature>
<feature type="transmembrane region" description="Helical" evidence="1">
    <location>
        <begin position="656"/>
        <end position="674"/>
    </location>
</feature>
<feature type="transmembrane region" description="Helical" evidence="1">
    <location>
        <begin position="281"/>
        <end position="302"/>
    </location>
</feature>
<evidence type="ECO:0000313" key="2">
    <source>
        <dbReference type="EMBL" id="KYQ71587.1"/>
    </source>
</evidence>
<comment type="caution">
    <text evidence="2">The sequence shown here is derived from an EMBL/GenBank/DDBJ whole genome shotgun (WGS) entry which is preliminary data.</text>
</comment>
<feature type="transmembrane region" description="Helical" evidence="1">
    <location>
        <begin position="341"/>
        <end position="363"/>
    </location>
</feature>
<feature type="transmembrane region" description="Helical" evidence="1">
    <location>
        <begin position="632"/>
        <end position="649"/>
    </location>
</feature>